<feature type="domain" description="Replication-associated protein ORF2/G2P" evidence="1">
    <location>
        <begin position="7"/>
        <end position="104"/>
    </location>
</feature>
<sequence>EEYALTRFFTLTLDPQMVIGDPWTEVYHPWSKFRKRMNRRFNGFKFVAVLESHKDRDCPHIHGFTNVWMDQRDWSSMWQACCGGAIVWVEQVKSADLGRYVSKSIEVARYVGKEQLKGGYKHRANAHTLWRSTNTKARFELTKAPGWCMVKEEVYQEDGQLTDYWSMKGVWHGSQNEQQRKDVEAARRPLSEVRTQDRFAHLEAEEPTREQGQVAVFAGSAG</sequence>
<dbReference type="Pfam" id="PF23343">
    <property type="entry name" value="REP_ORF2-G2P"/>
    <property type="match status" value="1"/>
</dbReference>
<organism evidence="2">
    <name type="scientific">marine sediment metagenome</name>
    <dbReference type="NCBI Taxonomy" id="412755"/>
    <lineage>
        <taxon>unclassified sequences</taxon>
        <taxon>metagenomes</taxon>
        <taxon>ecological metagenomes</taxon>
    </lineage>
</organism>
<accession>A0A0F9IRJ0</accession>
<comment type="caution">
    <text evidence="2">The sequence shown here is derived from an EMBL/GenBank/DDBJ whole genome shotgun (WGS) entry which is preliminary data.</text>
</comment>
<feature type="non-terminal residue" evidence="2">
    <location>
        <position position="1"/>
    </location>
</feature>
<name>A0A0F9IRJ0_9ZZZZ</name>
<proteinExistence type="predicted"/>
<gene>
    <name evidence="2" type="ORF">LCGC14_1911640</name>
</gene>
<dbReference type="InterPro" id="IPR056906">
    <property type="entry name" value="ORF2/G2P_dom"/>
</dbReference>
<evidence type="ECO:0000313" key="2">
    <source>
        <dbReference type="EMBL" id="KKL89747.1"/>
    </source>
</evidence>
<reference evidence="2" key="1">
    <citation type="journal article" date="2015" name="Nature">
        <title>Complex archaea that bridge the gap between prokaryotes and eukaryotes.</title>
        <authorList>
            <person name="Spang A."/>
            <person name="Saw J.H."/>
            <person name="Jorgensen S.L."/>
            <person name="Zaremba-Niedzwiedzka K."/>
            <person name="Martijn J."/>
            <person name="Lind A.E."/>
            <person name="van Eijk R."/>
            <person name="Schleper C."/>
            <person name="Guy L."/>
            <person name="Ettema T.J."/>
        </authorList>
    </citation>
    <scope>NUCLEOTIDE SEQUENCE</scope>
</reference>
<dbReference type="EMBL" id="LAZR01020201">
    <property type="protein sequence ID" value="KKL89747.1"/>
    <property type="molecule type" value="Genomic_DNA"/>
</dbReference>
<protein>
    <recommendedName>
        <fullName evidence="1">Replication-associated protein ORF2/G2P domain-containing protein</fullName>
    </recommendedName>
</protein>
<dbReference type="AlphaFoldDB" id="A0A0F9IRJ0"/>
<evidence type="ECO:0000259" key="1">
    <source>
        <dbReference type="Pfam" id="PF23343"/>
    </source>
</evidence>